<evidence type="ECO:0000256" key="1">
    <source>
        <dbReference type="ARBA" id="ARBA00023015"/>
    </source>
</evidence>
<keyword evidence="8" id="KW-1185">Reference proteome</keyword>
<comment type="caution">
    <text evidence="7">The sequence shown here is derived from an EMBL/GenBank/DDBJ whole genome shotgun (WGS) entry which is preliminary data.</text>
</comment>
<reference evidence="7 8" key="1">
    <citation type="submission" date="2021-04" db="EMBL/GenBank/DDBJ databases">
        <title>Draft genome sequence of Paenibacillus cisolokensis, LC2-13A.</title>
        <authorList>
            <person name="Uke A."/>
            <person name="Chhe C."/>
            <person name="Baramee S."/>
            <person name="Kosugi A."/>
        </authorList>
    </citation>
    <scope>NUCLEOTIDE SEQUENCE [LARGE SCALE GENOMIC DNA]</scope>
    <source>
        <strain evidence="7 8">LC2-13A</strain>
    </source>
</reference>
<dbReference type="PANTHER" id="PTHR43280:SF28">
    <property type="entry name" value="HTH-TYPE TRANSCRIPTIONAL ACTIVATOR RHAS"/>
    <property type="match status" value="1"/>
</dbReference>
<keyword evidence="3" id="KW-0804">Transcription</keyword>
<dbReference type="SMART" id="SM00342">
    <property type="entry name" value="HTH_ARAC"/>
    <property type="match status" value="1"/>
</dbReference>
<sequence>MWRAWLGKSFFRKSLLMALCISSIPTAAVGAASYAIGKTHIEQEVKRSQDMLLKNGTERIDGMFDQLELAVTQWSIDPRFEQRMDRWDLKMNYNEVHTLYSALMVMRNTYPFIEQIQVHLPASSALITDTDGIVYVRDPGARSVYDALYRGANNLRWVKDLPRPHGQPGETSLALVQRLPGSEKKTYGSLIVHIHPERLADIANELRTRDDALAFLLRDDGQPVLEQAAVQPEQAALFEAVRQRVTSMDEPYGSFVQRNASTDYAVSYGRMARLGTSWTYVTAVPLNHLTAPVVAVSRLLLAISGSSLLIASLLSWFASDRLSRPVRNLVQWIGGTSPASGAVALASSAAPKPAGAADEFSLIRNRWDEVRSQNRSVMETLERSMPLLREGFLLQMVQGHYYSLTEEQLRKRMESLRWEVSGQRFSLLYVRLSDLTASAGRFRDDDTQLATFAAANVMRDVAASWEDTVELINFQDLSVGVLVFSPAERAADLHRKLQRERASALLVALNDVLRLTATVLVGATTTKLGDIPRLLEEVKYAIRFREVRRKNEVILLDELTEAQRNGSGWYPFQTEKELLQAIRVGHPSEIRSLLERFFAEMEKRDAKELDVQEGSVQLLGAIRHMMLESGVQPQRLFDRNVYLELQQLREPSRLQAWLFDRVIDLYLREREQQKEYMYQDAVEAVCALVQKRYMEELSLEACAEQVGVSPFTLSRVFKMVKGVNFVDYLTSVRLAKAKELLVETDLKVNEIAERVGYQSSYLIRVFKKIEGVTPGQYRGKL</sequence>
<evidence type="ECO:0000313" key="8">
    <source>
        <dbReference type="Proteomes" id="UP000680304"/>
    </source>
</evidence>
<dbReference type="InterPro" id="IPR018060">
    <property type="entry name" value="HTH_AraC"/>
</dbReference>
<gene>
    <name evidence="7" type="primary">yesS_2</name>
    <name evidence="7" type="ORF">PACILC2_23050</name>
</gene>
<proteinExistence type="predicted"/>
<dbReference type="Gene3D" id="1.10.10.60">
    <property type="entry name" value="Homeodomain-like"/>
    <property type="match status" value="2"/>
</dbReference>
<keyword evidence="2" id="KW-0238">DNA-binding</keyword>
<accession>A0ABQ4N6D0</accession>
<dbReference type="PANTHER" id="PTHR43280">
    <property type="entry name" value="ARAC-FAMILY TRANSCRIPTIONAL REGULATOR"/>
    <property type="match status" value="1"/>
</dbReference>
<feature type="transmembrane region" description="Helical" evidence="4">
    <location>
        <begin position="299"/>
        <end position="318"/>
    </location>
</feature>
<evidence type="ECO:0000256" key="2">
    <source>
        <dbReference type="ARBA" id="ARBA00023125"/>
    </source>
</evidence>
<dbReference type="EMBL" id="BOVJ01000069">
    <property type="protein sequence ID" value="GIQ63737.1"/>
    <property type="molecule type" value="Genomic_DNA"/>
</dbReference>
<keyword evidence="4" id="KW-1133">Transmembrane helix</keyword>
<evidence type="ECO:0000256" key="4">
    <source>
        <dbReference type="SAM" id="Phobius"/>
    </source>
</evidence>
<dbReference type="Proteomes" id="UP000680304">
    <property type="component" value="Unassembled WGS sequence"/>
</dbReference>
<protein>
    <submittedName>
        <fullName evidence="7">HTH-type transcriptional regulator YesS</fullName>
    </submittedName>
</protein>
<keyword evidence="4" id="KW-0812">Transmembrane</keyword>
<dbReference type="SUPFAM" id="SSF46689">
    <property type="entry name" value="Homeodomain-like"/>
    <property type="match status" value="2"/>
</dbReference>
<dbReference type="InterPro" id="IPR018062">
    <property type="entry name" value="HTH_AraC-typ_CS"/>
</dbReference>
<evidence type="ECO:0000313" key="7">
    <source>
        <dbReference type="EMBL" id="GIQ63737.1"/>
    </source>
</evidence>
<dbReference type="Pfam" id="PF12833">
    <property type="entry name" value="HTH_18"/>
    <property type="match status" value="1"/>
</dbReference>
<feature type="domain" description="HTH araC/xylS-type" evidence="6">
    <location>
        <begin position="683"/>
        <end position="780"/>
    </location>
</feature>
<dbReference type="RefSeq" id="WP_213528811.1">
    <property type="nucleotide sequence ID" value="NZ_BOVJ01000069.1"/>
</dbReference>
<name>A0ABQ4N6D0_9BACL</name>
<feature type="signal peptide" evidence="5">
    <location>
        <begin position="1"/>
        <end position="27"/>
    </location>
</feature>
<dbReference type="PROSITE" id="PS01124">
    <property type="entry name" value="HTH_ARAC_FAMILY_2"/>
    <property type="match status" value="1"/>
</dbReference>
<dbReference type="PROSITE" id="PS00041">
    <property type="entry name" value="HTH_ARAC_FAMILY_1"/>
    <property type="match status" value="1"/>
</dbReference>
<dbReference type="InterPro" id="IPR009057">
    <property type="entry name" value="Homeodomain-like_sf"/>
</dbReference>
<evidence type="ECO:0000256" key="5">
    <source>
        <dbReference type="SAM" id="SignalP"/>
    </source>
</evidence>
<feature type="chain" id="PRO_5047441643" evidence="5">
    <location>
        <begin position="28"/>
        <end position="781"/>
    </location>
</feature>
<keyword evidence="4" id="KW-0472">Membrane</keyword>
<evidence type="ECO:0000256" key="3">
    <source>
        <dbReference type="ARBA" id="ARBA00023163"/>
    </source>
</evidence>
<organism evidence="7 8">
    <name type="scientific">Paenibacillus cisolokensis</name>
    <dbReference type="NCBI Taxonomy" id="1658519"/>
    <lineage>
        <taxon>Bacteria</taxon>
        <taxon>Bacillati</taxon>
        <taxon>Bacillota</taxon>
        <taxon>Bacilli</taxon>
        <taxon>Bacillales</taxon>
        <taxon>Paenibacillaceae</taxon>
        <taxon>Paenibacillus</taxon>
    </lineage>
</organism>
<evidence type="ECO:0000259" key="6">
    <source>
        <dbReference type="PROSITE" id="PS01124"/>
    </source>
</evidence>
<keyword evidence="1" id="KW-0805">Transcription regulation</keyword>
<keyword evidence="5" id="KW-0732">Signal</keyword>